<dbReference type="AlphaFoldDB" id="X0ZP41"/>
<gene>
    <name evidence="1" type="ORF">S01H4_12278</name>
</gene>
<feature type="non-terminal residue" evidence="1">
    <location>
        <position position="59"/>
    </location>
</feature>
<name>X0ZP41_9ZZZZ</name>
<accession>X0ZP41</accession>
<protein>
    <submittedName>
        <fullName evidence="1">Uncharacterized protein</fullName>
    </submittedName>
</protein>
<comment type="caution">
    <text evidence="1">The sequence shown here is derived from an EMBL/GenBank/DDBJ whole genome shotgun (WGS) entry which is preliminary data.</text>
</comment>
<sequence length="59" mass="6912">MRLLEITPERIEKELIKWATVAERVGATQVLKLDTICEDVQKCLEKILMAIRNHSMFKQ</sequence>
<evidence type="ECO:0000313" key="1">
    <source>
        <dbReference type="EMBL" id="GAG62158.1"/>
    </source>
</evidence>
<dbReference type="EMBL" id="BART01005178">
    <property type="protein sequence ID" value="GAG62158.1"/>
    <property type="molecule type" value="Genomic_DNA"/>
</dbReference>
<organism evidence="1">
    <name type="scientific">marine sediment metagenome</name>
    <dbReference type="NCBI Taxonomy" id="412755"/>
    <lineage>
        <taxon>unclassified sequences</taxon>
        <taxon>metagenomes</taxon>
        <taxon>ecological metagenomes</taxon>
    </lineage>
</organism>
<reference evidence="1" key="1">
    <citation type="journal article" date="2014" name="Front. Microbiol.">
        <title>High frequency of phylogenetically diverse reductive dehalogenase-homologous genes in deep subseafloor sedimentary metagenomes.</title>
        <authorList>
            <person name="Kawai M."/>
            <person name="Futagami T."/>
            <person name="Toyoda A."/>
            <person name="Takaki Y."/>
            <person name="Nishi S."/>
            <person name="Hori S."/>
            <person name="Arai W."/>
            <person name="Tsubouchi T."/>
            <person name="Morono Y."/>
            <person name="Uchiyama I."/>
            <person name="Ito T."/>
            <person name="Fujiyama A."/>
            <person name="Inagaki F."/>
            <person name="Takami H."/>
        </authorList>
    </citation>
    <scope>NUCLEOTIDE SEQUENCE</scope>
    <source>
        <strain evidence="1">Expedition CK06-06</strain>
    </source>
</reference>
<proteinExistence type="predicted"/>